<dbReference type="GeneID" id="92837230"/>
<comment type="subcellular location">
    <subcellularLocation>
        <location evidence="1">Cell membrane</location>
        <topology evidence="1">Multi-pass membrane protein</topology>
    </subcellularLocation>
</comment>
<dbReference type="Gene3D" id="1.20.1250.20">
    <property type="entry name" value="MFS general substrate transporter like domains"/>
    <property type="match status" value="2"/>
</dbReference>
<evidence type="ECO:0000256" key="6">
    <source>
        <dbReference type="SAM" id="Phobius"/>
    </source>
</evidence>
<reference evidence="8 9" key="1">
    <citation type="submission" date="2020-04" db="EMBL/GenBank/DDBJ databases">
        <authorList>
            <person name="Hitch T.C.A."/>
            <person name="Wylensek D."/>
            <person name="Clavel T."/>
        </authorList>
    </citation>
    <scope>NUCLEOTIDE SEQUENCE [LARGE SCALE GENOMIC DNA]</scope>
    <source>
        <strain evidence="8 9">WB01_D5_05</strain>
    </source>
</reference>
<feature type="transmembrane region" description="Helical" evidence="6">
    <location>
        <begin position="453"/>
        <end position="483"/>
    </location>
</feature>
<dbReference type="InterPro" id="IPR020846">
    <property type="entry name" value="MFS_dom"/>
</dbReference>
<dbReference type="PANTHER" id="PTHR42718">
    <property type="entry name" value="MAJOR FACILITATOR SUPERFAMILY MULTIDRUG TRANSPORTER MFSC"/>
    <property type="match status" value="1"/>
</dbReference>
<gene>
    <name evidence="8" type="ORF">HF838_00485</name>
</gene>
<organism evidence="8 9">
    <name type="scientific">Aneurinibacillus aneurinilyticus</name>
    <name type="common">Bacillus aneurinolyticus</name>
    <dbReference type="NCBI Taxonomy" id="1391"/>
    <lineage>
        <taxon>Bacteria</taxon>
        <taxon>Bacillati</taxon>
        <taxon>Bacillota</taxon>
        <taxon>Bacilli</taxon>
        <taxon>Bacillales</taxon>
        <taxon>Paenibacillaceae</taxon>
        <taxon>Aneurinibacillus group</taxon>
        <taxon>Aneurinibacillus</taxon>
    </lineage>
</organism>
<feature type="transmembrane region" description="Helical" evidence="6">
    <location>
        <begin position="320"/>
        <end position="338"/>
    </location>
</feature>
<feature type="transmembrane region" description="Helical" evidence="6">
    <location>
        <begin position="151"/>
        <end position="173"/>
    </location>
</feature>
<keyword evidence="5 6" id="KW-0472">Membrane</keyword>
<dbReference type="PROSITE" id="PS50850">
    <property type="entry name" value="MFS"/>
    <property type="match status" value="1"/>
</dbReference>
<dbReference type="InterPro" id="IPR011701">
    <property type="entry name" value="MFS"/>
</dbReference>
<keyword evidence="2" id="KW-0813">Transport</keyword>
<feature type="transmembrane region" description="Helical" evidence="6">
    <location>
        <begin position="118"/>
        <end position="139"/>
    </location>
</feature>
<dbReference type="InterPro" id="IPR036259">
    <property type="entry name" value="MFS_trans_sf"/>
</dbReference>
<feature type="transmembrane region" description="Helical" evidence="6">
    <location>
        <begin position="62"/>
        <end position="81"/>
    </location>
</feature>
<feature type="transmembrane region" description="Helical" evidence="6">
    <location>
        <begin position="239"/>
        <end position="262"/>
    </location>
</feature>
<feature type="domain" description="Major facilitator superfamily (MFS) profile" evidence="7">
    <location>
        <begin position="27"/>
        <end position="487"/>
    </location>
</feature>
<protein>
    <submittedName>
        <fullName evidence="8">MFS transporter</fullName>
    </submittedName>
</protein>
<dbReference type="EMBL" id="JABAGO010000001">
    <property type="protein sequence ID" value="NME96719.1"/>
    <property type="molecule type" value="Genomic_DNA"/>
</dbReference>
<proteinExistence type="predicted"/>
<evidence type="ECO:0000313" key="9">
    <source>
        <dbReference type="Proteomes" id="UP000561326"/>
    </source>
</evidence>
<dbReference type="GO" id="GO:0005886">
    <property type="term" value="C:plasma membrane"/>
    <property type="evidence" value="ECO:0007669"/>
    <property type="project" value="UniProtKB-SubCell"/>
</dbReference>
<feature type="transmembrane region" description="Helical" evidence="6">
    <location>
        <begin position="179"/>
        <end position="202"/>
    </location>
</feature>
<accession>A0A848CQU2</accession>
<dbReference type="AlphaFoldDB" id="A0A848CQU2"/>
<sequence length="491" mass="52656">MAQPLVKPHGVVPPQRTGARAAELNRMLLAICLGAFVSHLTAGIVNIALPGLSATFQQDISLMQWVASGYLLVIAALLPMMGKWGDRFGNRRIHNIGYIIFGLSSLLTLFANTIYGLLLLRVIQAFGAAMFQATNIGLVSRYFPAESRGRALGFVSTAVALGALSGPMIGGLIMDWLNWHWLFLIHVPVLVIATLLAFRYIPADPPGAAHTPDWVGGILFAVGIVAFIFSISNGNAWGWTSYGIMFTFALSLLALAGLYCWLGRRVRRKREPFINVSLFAKPTVLAGMFVGLTTFIAVFATQVTLPFYLLGVRHFAPTQAGMMIMMYPVALGIMGPISGSLSDKHGSSRITMIGLIFMSGSLIFLCSIGNQTPVSLLALGLLGLGAGMGMVTSPNYSLIMGSVDKSNLGAVGGLVALVRNLGLVIGTAMGIALLDYAFPGSISRWMATKEVAYAPYVVSGLRTVFMISFAFCLLGILFLRLALRRRALQAK</sequence>
<evidence type="ECO:0000259" key="7">
    <source>
        <dbReference type="PROSITE" id="PS50850"/>
    </source>
</evidence>
<dbReference type="SUPFAM" id="SSF103473">
    <property type="entry name" value="MFS general substrate transporter"/>
    <property type="match status" value="1"/>
</dbReference>
<feature type="transmembrane region" description="Helical" evidence="6">
    <location>
        <begin position="28"/>
        <end position="50"/>
    </location>
</feature>
<dbReference type="OrthoDB" id="102502at2"/>
<feature type="transmembrane region" description="Helical" evidence="6">
    <location>
        <begin position="350"/>
        <end position="370"/>
    </location>
</feature>
<dbReference type="Pfam" id="PF07690">
    <property type="entry name" value="MFS_1"/>
    <property type="match status" value="1"/>
</dbReference>
<feature type="transmembrane region" description="Helical" evidence="6">
    <location>
        <begin position="283"/>
        <end position="308"/>
    </location>
</feature>
<evidence type="ECO:0000256" key="1">
    <source>
        <dbReference type="ARBA" id="ARBA00004651"/>
    </source>
</evidence>
<keyword evidence="4 6" id="KW-1133">Transmembrane helix</keyword>
<feature type="transmembrane region" description="Helical" evidence="6">
    <location>
        <begin position="376"/>
        <end position="396"/>
    </location>
</feature>
<feature type="transmembrane region" description="Helical" evidence="6">
    <location>
        <begin position="214"/>
        <end position="233"/>
    </location>
</feature>
<evidence type="ECO:0000313" key="8">
    <source>
        <dbReference type="EMBL" id="NME96719.1"/>
    </source>
</evidence>
<name>A0A848CQU2_ANEAE</name>
<feature type="transmembrane region" description="Helical" evidence="6">
    <location>
        <begin position="408"/>
        <end position="433"/>
    </location>
</feature>
<evidence type="ECO:0000256" key="2">
    <source>
        <dbReference type="ARBA" id="ARBA00022448"/>
    </source>
</evidence>
<evidence type="ECO:0000256" key="5">
    <source>
        <dbReference type="ARBA" id="ARBA00023136"/>
    </source>
</evidence>
<dbReference type="GO" id="GO:0022857">
    <property type="term" value="F:transmembrane transporter activity"/>
    <property type="evidence" value="ECO:0007669"/>
    <property type="project" value="InterPro"/>
</dbReference>
<feature type="transmembrane region" description="Helical" evidence="6">
    <location>
        <begin position="93"/>
        <end position="112"/>
    </location>
</feature>
<evidence type="ECO:0000256" key="4">
    <source>
        <dbReference type="ARBA" id="ARBA00022989"/>
    </source>
</evidence>
<evidence type="ECO:0000256" key="3">
    <source>
        <dbReference type="ARBA" id="ARBA00022692"/>
    </source>
</evidence>
<dbReference type="RefSeq" id="WP_021619043.1">
    <property type="nucleotide sequence ID" value="NZ_CABKST010000019.1"/>
</dbReference>
<dbReference type="PANTHER" id="PTHR42718:SF9">
    <property type="entry name" value="MAJOR FACILITATOR SUPERFAMILY MULTIDRUG TRANSPORTER MFSC"/>
    <property type="match status" value="1"/>
</dbReference>
<keyword evidence="3 6" id="KW-0812">Transmembrane</keyword>
<dbReference type="PRINTS" id="PR01036">
    <property type="entry name" value="TCRTETB"/>
</dbReference>
<dbReference type="CDD" id="cd17321">
    <property type="entry name" value="MFS_MMR_MDR_like"/>
    <property type="match status" value="1"/>
</dbReference>
<comment type="caution">
    <text evidence="8">The sequence shown here is derived from an EMBL/GenBank/DDBJ whole genome shotgun (WGS) entry which is preliminary data.</text>
</comment>
<dbReference type="Proteomes" id="UP000561326">
    <property type="component" value="Unassembled WGS sequence"/>
</dbReference>